<feature type="non-terminal residue" evidence="1">
    <location>
        <position position="1"/>
    </location>
</feature>
<keyword evidence="2" id="KW-1185">Reference proteome</keyword>
<name>A0ABS1HQZ2_9BACT</name>
<evidence type="ECO:0000313" key="1">
    <source>
        <dbReference type="EMBL" id="MBK3520077.1"/>
    </source>
</evidence>
<organism evidence="1 2">
    <name type="scientific">Carboxylicivirga marina</name>
    <dbReference type="NCBI Taxonomy" id="2800988"/>
    <lineage>
        <taxon>Bacteria</taxon>
        <taxon>Pseudomonadati</taxon>
        <taxon>Bacteroidota</taxon>
        <taxon>Bacteroidia</taxon>
        <taxon>Marinilabiliales</taxon>
        <taxon>Marinilabiliaceae</taxon>
        <taxon>Carboxylicivirga</taxon>
    </lineage>
</organism>
<dbReference type="EMBL" id="JAENRR010000188">
    <property type="protein sequence ID" value="MBK3520077.1"/>
    <property type="molecule type" value="Genomic_DNA"/>
</dbReference>
<comment type="caution">
    <text evidence="1">The sequence shown here is derived from an EMBL/GenBank/DDBJ whole genome shotgun (WGS) entry which is preliminary data.</text>
</comment>
<evidence type="ECO:0000313" key="2">
    <source>
        <dbReference type="Proteomes" id="UP000605676"/>
    </source>
</evidence>
<dbReference type="Proteomes" id="UP000605676">
    <property type="component" value="Unassembled WGS sequence"/>
</dbReference>
<reference evidence="1 2" key="1">
    <citation type="submission" date="2021-01" db="EMBL/GenBank/DDBJ databases">
        <title>Carboxyliciviraga sp.nov., isolated from coastal sediments.</title>
        <authorList>
            <person name="Lu D."/>
            <person name="Zhang T."/>
        </authorList>
    </citation>
    <scope>NUCLEOTIDE SEQUENCE [LARGE SCALE GENOMIC DNA]</scope>
    <source>
        <strain evidence="1 2">N1Y132</strain>
    </source>
</reference>
<gene>
    <name evidence="1" type="ORF">JIV24_22295</name>
</gene>
<sequence>SSKYIARMPEERYPTFKRDFEKELEVAAPGPEVAKLIITDAHKSIWGYLKDNPVFKDYQWIIDFFHAAEHLSHLAEAIFEKNSDKANKWYKKYRSIIKDDQQG</sequence>
<protein>
    <recommendedName>
        <fullName evidence="3">Transposase</fullName>
    </recommendedName>
</protein>
<accession>A0ABS1HQZ2</accession>
<feature type="non-terminal residue" evidence="1">
    <location>
        <position position="103"/>
    </location>
</feature>
<proteinExistence type="predicted"/>
<evidence type="ECO:0008006" key="3">
    <source>
        <dbReference type="Google" id="ProtNLM"/>
    </source>
</evidence>